<feature type="domain" description="Hydrazine synthase alpha subunit middle" evidence="1">
    <location>
        <begin position="508"/>
        <end position="573"/>
    </location>
</feature>
<organism evidence="2">
    <name type="scientific">hydrothermal vent metagenome</name>
    <dbReference type="NCBI Taxonomy" id="652676"/>
    <lineage>
        <taxon>unclassified sequences</taxon>
        <taxon>metagenomes</taxon>
        <taxon>ecological metagenomes</taxon>
    </lineage>
</organism>
<reference evidence="2" key="1">
    <citation type="submission" date="2018-06" db="EMBL/GenBank/DDBJ databases">
        <authorList>
            <person name="Zhirakovskaya E."/>
        </authorList>
    </citation>
    <scope>NUCLEOTIDE SEQUENCE</scope>
</reference>
<dbReference type="EMBL" id="UOFP01000004">
    <property type="protein sequence ID" value="VAW83789.1"/>
    <property type="molecule type" value="Genomic_DNA"/>
</dbReference>
<accession>A0A3B0ZC15</accession>
<dbReference type="AlphaFoldDB" id="A0A3B0ZC15"/>
<dbReference type="Pfam" id="PF18582">
    <property type="entry name" value="HZS_alpha"/>
    <property type="match status" value="1"/>
</dbReference>
<gene>
    <name evidence="2" type="ORF">MNBD_GAMMA18-1626</name>
</gene>
<evidence type="ECO:0000259" key="1">
    <source>
        <dbReference type="Pfam" id="PF18582"/>
    </source>
</evidence>
<sequence>MVILSGCVDDSQSPDTVLEDHSIAYVKRALYDNEGDLVPLDGRLLLTFRPGGDLYLRDRASATAPERNITASLTQGEGDVRDLSISFDGTKMLFSMRAPELEDVPDDQQPTWNIWEYDTVTPQLKRIITSDVIAKQGQDLSPAYLPNGRIVFTSTRQREAKRQLLDEGKPQFTGIEESLQEHAAVLHVMDADGTDIQQISFNASHDLDPTVLMNGRILFSRWDNMGRQNAIRLYTIRPDGTDLQIHYGAHSAEVGHGNTRTDYIQVQQMEDGKLLATQVARGQNNRGGDLVVIDAENYIDYNQPTDINRGVLSGSGQWDATVLNVQLGDQSLSEEGMFLSAYPLWDGSQRILVSWSPCQVMNDGRVIPCSTADLSSENTIPADPFFGLYLYDTGEHTLRPLVLAEEGVVISDVVALRNRQLPTILFDGIPGDGRIDRDLYDQGVGLLHIRSVYDVDGVDRATPNIATLADPQQTAAASRPARFVKIVKSVALPDQDTLDIDRTALGINRQQRMREIAGYAMVEPDGSVLVEVPANIPFTISLLDANGRRTHNRHQMWLQLRPGETRQCNGCHNHNSGTSHGRVDGPVAINSGAITSGLPFPNTEPGMIANMSETMAQTRGRLSCDTDCAARKLQMDIEFIDHWSDPALRIPDASFEYRYTDLDSTLLHPASDNCQNQWQPLCRGIINYPDHIHPLWDLARVDTALIDRRCTRCHSDSDELGALRVPEAQLQLDGGASPEEATHLISYRELLAADDLQELQNGALQDVLIDSGLFETDEDGELILDGEGNPIPILITQPAPGPSMSPEGANRSYFLSLFEIGGVHEEWMTPSELRLISEWLDVGAQYYNNPFVAPLEE</sequence>
<name>A0A3B0ZC15_9ZZZZ</name>
<dbReference type="SUPFAM" id="SSF82171">
    <property type="entry name" value="DPP6 N-terminal domain-like"/>
    <property type="match status" value="1"/>
</dbReference>
<protein>
    <recommendedName>
        <fullName evidence="1">Hydrazine synthase alpha subunit middle domain-containing protein</fullName>
    </recommendedName>
</protein>
<dbReference type="InterPro" id="IPR011042">
    <property type="entry name" value="6-blade_b-propeller_TolB-like"/>
</dbReference>
<dbReference type="InterPro" id="IPR040698">
    <property type="entry name" value="HZS_alpha_mid"/>
</dbReference>
<dbReference type="Gene3D" id="2.120.10.30">
    <property type="entry name" value="TolB, C-terminal domain"/>
    <property type="match status" value="1"/>
</dbReference>
<evidence type="ECO:0000313" key="2">
    <source>
        <dbReference type="EMBL" id="VAW83789.1"/>
    </source>
</evidence>
<proteinExistence type="predicted"/>